<evidence type="ECO:0000313" key="3">
    <source>
        <dbReference type="EMBL" id="EEH56259.1"/>
    </source>
</evidence>
<feature type="domain" description="J" evidence="2">
    <location>
        <begin position="44"/>
        <end position="109"/>
    </location>
</feature>
<dbReference type="SUPFAM" id="SSF46565">
    <property type="entry name" value="Chaperone J-domain"/>
    <property type="match status" value="1"/>
</dbReference>
<dbReference type="GeneID" id="9684582"/>
<accession>C1MU38</accession>
<dbReference type="CDD" id="cd06257">
    <property type="entry name" value="DnaJ"/>
    <property type="match status" value="1"/>
</dbReference>
<dbReference type="eggNOG" id="KOG0715">
    <property type="taxonomic scope" value="Eukaryota"/>
</dbReference>
<dbReference type="InterPro" id="IPR055572">
    <property type="entry name" value="DUF7148"/>
</dbReference>
<dbReference type="InterPro" id="IPR001623">
    <property type="entry name" value="DnaJ_domain"/>
</dbReference>
<dbReference type="Pfam" id="PF00226">
    <property type="entry name" value="DnaJ"/>
    <property type="match status" value="1"/>
</dbReference>
<organism evidence="4">
    <name type="scientific">Micromonas pusilla (strain CCMP1545)</name>
    <name type="common">Picoplanktonic green alga</name>
    <dbReference type="NCBI Taxonomy" id="564608"/>
    <lineage>
        <taxon>Eukaryota</taxon>
        <taxon>Viridiplantae</taxon>
        <taxon>Chlorophyta</taxon>
        <taxon>Mamiellophyceae</taxon>
        <taxon>Mamiellales</taxon>
        <taxon>Mamiellaceae</taxon>
        <taxon>Micromonas</taxon>
    </lineage>
</organism>
<feature type="compositionally biased region" description="Gly residues" evidence="1">
    <location>
        <begin position="268"/>
        <end position="280"/>
    </location>
</feature>
<evidence type="ECO:0000256" key="1">
    <source>
        <dbReference type="SAM" id="MobiDB-lite"/>
    </source>
</evidence>
<dbReference type="AlphaFoldDB" id="C1MU38"/>
<dbReference type="Gene3D" id="1.10.287.110">
    <property type="entry name" value="DnaJ domain"/>
    <property type="match status" value="1"/>
</dbReference>
<dbReference type="EMBL" id="GG663740">
    <property type="protein sequence ID" value="EEH56259.1"/>
    <property type="molecule type" value="Genomic_DNA"/>
</dbReference>
<gene>
    <name evidence="3" type="ORF">MICPUCDRAFT_58657</name>
</gene>
<keyword evidence="4" id="KW-1185">Reference proteome</keyword>
<dbReference type="Proteomes" id="UP000001876">
    <property type="component" value="Unassembled WGS sequence"/>
</dbReference>
<evidence type="ECO:0000259" key="2">
    <source>
        <dbReference type="PROSITE" id="PS50076"/>
    </source>
</evidence>
<reference evidence="3 4" key="1">
    <citation type="journal article" date="2009" name="Science">
        <title>Green evolution and dynamic adaptations revealed by genomes of the marine picoeukaryotes Micromonas.</title>
        <authorList>
            <person name="Worden A.Z."/>
            <person name="Lee J.H."/>
            <person name="Mock T."/>
            <person name="Rouze P."/>
            <person name="Simmons M.P."/>
            <person name="Aerts A.L."/>
            <person name="Allen A.E."/>
            <person name="Cuvelier M.L."/>
            <person name="Derelle E."/>
            <person name="Everett M.V."/>
            <person name="Foulon E."/>
            <person name="Grimwood J."/>
            <person name="Gundlach H."/>
            <person name="Henrissat B."/>
            <person name="Napoli C."/>
            <person name="McDonald S.M."/>
            <person name="Parker M.S."/>
            <person name="Rombauts S."/>
            <person name="Salamov A."/>
            <person name="Von Dassow P."/>
            <person name="Badger J.H."/>
            <person name="Coutinho P.M."/>
            <person name="Demir E."/>
            <person name="Dubchak I."/>
            <person name="Gentemann C."/>
            <person name="Eikrem W."/>
            <person name="Gready J.E."/>
            <person name="John U."/>
            <person name="Lanier W."/>
            <person name="Lindquist E.A."/>
            <person name="Lucas S."/>
            <person name="Mayer K.F."/>
            <person name="Moreau H."/>
            <person name="Not F."/>
            <person name="Otillar R."/>
            <person name="Panaud O."/>
            <person name="Pangilinan J."/>
            <person name="Paulsen I."/>
            <person name="Piegu B."/>
            <person name="Poliakov A."/>
            <person name="Robbens S."/>
            <person name="Schmutz J."/>
            <person name="Toulza E."/>
            <person name="Wyss T."/>
            <person name="Zelensky A."/>
            <person name="Zhou K."/>
            <person name="Armbrust E.V."/>
            <person name="Bhattacharya D."/>
            <person name="Goodenough U.W."/>
            <person name="Van de Peer Y."/>
            <person name="Grigoriev I.V."/>
        </authorList>
    </citation>
    <scope>NUCLEOTIDE SEQUENCE [LARGE SCALE GENOMIC DNA]</scope>
    <source>
        <strain evidence="3 4">CCMP1545</strain>
    </source>
</reference>
<dbReference type="OMA" id="FMRYDSS"/>
<sequence length="380" mass="40519">MRALAPSRLAAVALRASAPRRGVRRLARPVRASASARDGDVIFDAYEILDVRDDATAIDIKDRYRDLQKRFHPDVSGDDPEVLGRSAAINRAYELLIDKDRRRDLDDALMRANGGKRRDRATHGGGRAIASAFGLVGPLRERLLARMDVCGGFDPDARACDLNVVAELTEAIREWGKMLAFTSEMPLPLPLRCDDVANGLRVAFVTFADDELQEVGALCITVEKTSTSKRPAGEEEGEEERGEGDGGAASDGVEVKVRRTWSEKASGADGGRGGFRFRGGPGDALPGEGRVLACFAEEFNFLVVDDNLSGGKKNAGGKSANDDRGWFGNIVSSVSSFALPVLPMLGGGKVAPGGSYDGYRINRSGSGEFGSVDDDAGDGL</sequence>
<dbReference type="RefSeq" id="XP_003059127.1">
    <property type="nucleotide sequence ID" value="XM_003059081.1"/>
</dbReference>
<dbReference type="Pfam" id="PF23650">
    <property type="entry name" value="DUF7148"/>
    <property type="match status" value="1"/>
</dbReference>
<dbReference type="PRINTS" id="PR00625">
    <property type="entry name" value="JDOMAIN"/>
</dbReference>
<feature type="region of interest" description="Disordered" evidence="1">
    <location>
        <begin position="226"/>
        <end position="280"/>
    </location>
</feature>
<evidence type="ECO:0000313" key="4">
    <source>
        <dbReference type="Proteomes" id="UP000001876"/>
    </source>
</evidence>
<name>C1MU38_MICPC</name>
<dbReference type="PANTHER" id="PTHR45295:SF3">
    <property type="entry name" value="CHAPERONE DNAJ-DOMAIN SUPERFAMILY PROTEIN"/>
    <property type="match status" value="1"/>
</dbReference>
<protein>
    <submittedName>
        <fullName evidence="3">Predicted protein</fullName>
    </submittedName>
</protein>
<feature type="compositionally biased region" description="Basic and acidic residues" evidence="1">
    <location>
        <begin position="253"/>
        <end position="262"/>
    </location>
</feature>
<dbReference type="InterPro" id="IPR036869">
    <property type="entry name" value="J_dom_sf"/>
</dbReference>
<dbReference type="PANTHER" id="PTHR45295">
    <property type="entry name" value="CHAPERONE PROTEIN DNAJ C76, CHLOROPLASTIC"/>
    <property type="match status" value="1"/>
</dbReference>
<dbReference type="PROSITE" id="PS50076">
    <property type="entry name" value="DNAJ_2"/>
    <property type="match status" value="1"/>
</dbReference>
<proteinExistence type="predicted"/>
<dbReference type="KEGG" id="mpp:MICPUCDRAFT_58657"/>
<dbReference type="OrthoDB" id="445556at2759"/>
<dbReference type="STRING" id="564608.C1MU38"/>
<dbReference type="SMART" id="SM00271">
    <property type="entry name" value="DnaJ"/>
    <property type="match status" value="1"/>
</dbReference>